<dbReference type="Pfam" id="PF13641">
    <property type="entry name" value="Glyco_tranf_2_3"/>
    <property type="match status" value="1"/>
</dbReference>
<feature type="transmembrane region" description="Helical" evidence="6">
    <location>
        <begin position="305"/>
        <end position="326"/>
    </location>
</feature>
<evidence type="ECO:0000313" key="8">
    <source>
        <dbReference type="Proteomes" id="UP000054686"/>
    </source>
</evidence>
<evidence type="ECO:0000256" key="6">
    <source>
        <dbReference type="SAM" id="Phobius"/>
    </source>
</evidence>
<keyword evidence="6" id="KW-0812">Transmembrane</keyword>
<feature type="transmembrane region" description="Helical" evidence="6">
    <location>
        <begin position="1026"/>
        <end position="1051"/>
    </location>
</feature>
<feature type="transmembrane region" description="Helical" evidence="6">
    <location>
        <begin position="595"/>
        <end position="614"/>
    </location>
</feature>
<dbReference type="AlphaFoldDB" id="A0A0V8RSK1"/>
<dbReference type="PANTHER" id="PTHR43179:SF12">
    <property type="entry name" value="GALACTOFURANOSYLTRANSFERASE GLFT2"/>
    <property type="match status" value="1"/>
</dbReference>
<feature type="transmembrane region" description="Helical" evidence="6">
    <location>
        <begin position="654"/>
        <end position="673"/>
    </location>
</feature>
<dbReference type="Gene3D" id="3.90.550.10">
    <property type="entry name" value="Spore Coat Polysaccharide Biosynthesis Protein SpsA, Chain A"/>
    <property type="match status" value="1"/>
</dbReference>
<protein>
    <submittedName>
        <fullName evidence="7">Glycosyl transferase family 2</fullName>
    </submittedName>
</protein>
<dbReference type="SUPFAM" id="SSF53448">
    <property type="entry name" value="Nucleotide-diphospho-sugar transferases"/>
    <property type="match status" value="1"/>
</dbReference>
<comment type="pathway">
    <text evidence="1">Cell wall biogenesis; cell wall polysaccharide biosynthesis.</text>
</comment>
<proteinExistence type="inferred from homology"/>
<feature type="transmembrane region" description="Helical" evidence="6">
    <location>
        <begin position="462"/>
        <end position="484"/>
    </location>
</feature>
<feature type="transmembrane region" description="Helical" evidence="6">
    <location>
        <begin position="565"/>
        <end position="588"/>
    </location>
</feature>
<evidence type="ECO:0000313" key="7">
    <source>
        <dbReference type="EMBL" id="KSW10946.1"/>
    </source>
</evidence>
<feature type="region of interest" description="Disordered" evidence="5">
    <location>
        <begin position="232"/>
        <end position="251"/>
    </location>
</feature>
<dbReference type="InterPro" id="IPR029044">
    <property type="entry name" value="Nucleotide-diphossugar_trans"/>
</dbReference>
<comment type="similarity">
    <text evidence="2">Belongs to the glycosyltransferase 2 family.</text>
</comment>
<keyword evidence="6" id="KW-1133">Transmembrane helix</keyword>
<reference evidence="7 8" key="1">
    <citation type="submission" date="2015-10" db="EMBL/GenBank/DDBJ databases">
        <title>Draft Genome of Actinomyces odontolyticus subsp. actinosynbacter strain XH001.</title>
        <authorList>
            <person name="Mclean J.S."/>
            <person name="He X."/>
        </authorList>
    </citation>
    <scope>NUCLEOTIDE SEQUENCE [LARGE SCALE GENOMIC DNA]</scope>
    <source>
        <strain evidence="7 8">XH001</strain>
    </source>
</reference>
<dbReference type="EMBL" id="LLVT01000002">
    <property type="protein sequence ID" value="KSW10946.1"/>
    <property type="molecule type" value="Genomic_DNA"/>
</dbReference>
<keyword evidence="6" id="KW-0472">Membrane</keyword>
<evidence type="ECO:0000256" key="5">
    <source>
        <dbReference type="SAM" id="MobiDB-lite"/>
    </source>
</evidence>
<dbReference type="PANTHER" id="PTHR43179">
    <property type="entry name" value="RHAMNOSYLTRANSFERASE WBBL"/>
    <property type="match status" value="1"/>
</dbReference>
<gene>
    <name evidence="7" type="ORF">APY09_05585</name>
</gene>
<evidence type="ECO:0000256" key="2">
    <source>
        <dbReference type="ARBA" id="ARBA00006739"/>
    </source>
</evidence>
<feature type="transmembrane region" description="Helical" evidence="6">
    <location>
        <begin position="496"/>
        <end position="519"/>
    </location>
</feature>
<sequence length="1054" mass="108597">MSPTQRSVGAILVTRGEAPLTQSVLRAIENQSVAPHSLTIIDVAGRHVTPFPADRVPDGAELVRVGRARNLGDAIRRAHAQGARFASEQWWWILHEDSAPEPECLDELIQAAAVGRTVGAVGVKQMSWDGSRLLELGIFATASARRLERIGDDDIDQGQHDGTSDVLGVGTAGLFISAEAYEAVGGFDPALGPFGDGLDLGRRLHLAGYRVIVAPKARVRHARVSLYSGLDGASDTDHSEPTGDVSDAVVDGNDATDGSFRKRRYAQMYNWCKAVPALILPFLALWLLVWSPARALGRILTGRASLALPEIGALVSLIGATPRLLAGRARAAQSRRVPRSALRALETAPALLRKEPAGVDEDEHGERIDPLVVASMRRYRFRSASTALGLLILTAALALMQWWGTAGGLVGGAWVSLPSSWSELWAAAWSAWIPGGDGYAGGADPLTILMAILSAPFAPMGITPGALATFLLVASTPIAAMVAWNPSRVLASSLRVRFLVSLAWSLAPSLLMSATHGVLAATLAHAALPVFVAYCVGQPKPLLVAGAGGVDEAPLRPRGVNGGCAALALVILACCAPWTLPLGAGVLAWRSRRSLLVALPALVLLVPTYVSIAARPSAWPALASTSGGVHAYTRADSWMAMLGMPAAPSTPLEAVALGTIGAGVIAAAGIALLRLRTRFAALAFCGALVAAAAGWVAAQIGVGISGAFVAHAWTAPALSLSFGALLVLAARSGSGSEDEADGPRPAWDGSRPFTVRALGALSALVLLGAGGVVAASAFAARGDAADTPTFTLAQRSTVSPMSSPIVSAVASQAQRSTRAGRILVLDGDPTNGTVNAFLWRGSGPSLTDGSPATRAVALARARSGAAEGVLRDPATASLAQAAYTLVVYPDDATVATLAAHDIDTILVPLGASGSQALTSGLDRASGLEKVGDTNSGTVWRVRPGGVTPSRVRVESASGVTTPVGGSQLSVSGDVDASGTLILAERADSGWRASVDGTALAATEAADGWSQAFEMPTAGHLTLTYSAWWIIPWQIASGVCLVVAAASALSAWRKR</sequence>
<dbReference type="RefSeq" id="WP_060566575.1">
    <property type="nucleotide sequence ID" value="NZ_CP040006.1"/>
</dbReference>
<keyword evidence="3" id="KW-0328">Glycosyltransferase</keyword>
<dbReference type="OrthoDB" id="3734530at2"/>
<organism evidence="7 8">
    <name type="scientific">Schaalia odontolytica</name>
    <dbReference type="NCBI Taxonomy" id="1660"/>
    <lineage>
        <taxon>Bacteria</taxon>
        <taxon>Bacillati</taxon>
        <taxon>Actinomycetota</taxon>
        <taxon>Actinomycetes</taxon>
        <taxon>Actinomycetales</taxon>
        <taxon>Actinomycetaceae</taxon>
        <taxon>Schaalia</taxon>
    </lineage>
</organism>
<feature type="transmembrane region" description="Helical" evidence="6">
    <location>
        <begin position="384"/>
        <end position="404"/>
    </location>
</feature>
<feature type="transmembrane region" description="Helical" evidence="6">
    <location>
        <begin position="757"/>
        <end position="780"/>
    </location>
</feature>
<evidence type="ECO:0000256" key="1">
    <source>
        <dbReference type="ARBA" id="ARBA00004776"/>
    </source>
</evidence>
<dbReference type="GO" id="GO:0016757">
    <property type="term" value="F:glycosyltransferase activity"/>
    <property type="evidence" value="ECO:0007669"/>
    <property type="project" value="UniProtKB-KW"/>
</dbReference>
<feature type="transmembrane region" description="Helical" evidence="6">
    <location>
        <begin position="708"/>
        <end position="729"/>
    </location>
</feature>
<dbReference type="Proteomes" id="UP000054686">
    <property type="component" value="Unassembled WGS sequence"/>
</dbReference>
<evidence type="ECO:0000256" key="4">
    <source>
        <dbReference type="ARBA" id="ARBA00022679"/>
    </source>
</evidence>
<evidence type="ECO:0000256" key="3">
    <source>
        <dbReference type="ARBA" id="ARBA00022676"/>
    </source>
</evidence>
<feature type="transmembrane region" description="Helical" evidence="6">
    <location>
        <begin position="680"/>
        <end position="702"/>
    </location>
</feature>
<accession>A0A0V8RSK1</accession>
<keyword evidence="4 7" id="KW-0808">Transferase</keyword>
<name>A0A0V8RSK1_9ACTO</name>
<comment type="caution">
    <text evidence="7">The sequence shown here is derived from an EMBL/GenBank/DDBJ whole genome shotgun (WGS) entry which is preliminary data.</text>
</comment>
<feature type="transmembrane region" description="Helical" evidence="6">
    <location>
        <begin position="271"/>
        <end position="293"/>
    </location>
</feature>